<dbReference type="Pfam" id="PF14467">
    <property type="entry name" value="DUF4426"/>
    <property type="match status" value="1"/>
</dbReference>
<dbReference type="InterPro" id="IPR025218">
    <property type="entry name" value="DUF4426"/>
</dbReference>
<feature type="domain" description="DUF4426" evidence="2">
    <location>
        <begin position="37"/>
        <end position="154"/>
    </location>
</feature>
<evidence type="ECO:0000313" key="4">
    <source>
        <dbReference type="Proteomes" id="UP001166291"/>
    </source>
</evidence>
<evidence type="ECO:0000259" key="2">
    <source>
        <dbReference type="Pfam" id="PF14467"/>
    </source>
</evidence>
<proteinExistence type="predicted"/>
<organism evidence="3 4">
    <name type="scientific">Zhongshania aquimaris</name>
    <dbReference type="NCBI Taxonomy" id="2857107"/>
    <lineage>
        <taxon>Bacteria</taxon>
        <taxon>Pseudomonadati</taxon>
        <taxon>Pseudomonadota</taxon>
        <taxon>Gammaproteobacteria</taxon>
        <taxon>Cellvibrionales</taxon>
        <taxon>Spongiibacteraceae</taxon>
        <taxon>Zhongshania</taxon>
    </lineage>
</organism>
<comment type="caution">
    <text evidence="3">The sequence shown here is derived from an EMBL/GenBank/DDBJ whole genome shotgun (WGS) entry which is preliminary data.</text>
</comment>
<keyword evidence="4" id="KW-1185">Reference proteome</keyword>
<evidence type="ECO:0000313" key="3">
    <source>
        <dbReference type="EMBL" id="MBW2941263.1"/>
    </source>
</evidence>
<sequence length="156" mass="17632">MKRITNYTAIFTLVFSALFSAAASAQEAPPVTATSSSFGKDTVHYSVVNSTFLTPQVAKSYGIIRGDNKFLINVSVRRQLDTTNLAVRAKVEGTSSDLIHRTPLEFREIIEQDAIYYIAEFEISNDERQDFRLSVSVDNRPSYDIQFNKMIYVDDE</sequence>
<gene>
    <name evidence="3" type="ORF">KXJ70_10760</name>
</gene>
<dbReference type="RefSeq" id="WP_219043506.1">
    <property type="nucleotide sequence ID" value="NZ_JAHWDQ010000002.1"/>
</dbReference>
<feature type="chain" id="PRO_5046308140" evidence="1">
    <location>
        <begin position="26"/>
        <end position="156"/>
    </location>
</feature>
<feature type="signal peptide" evidence="1">
    <location>
        <begin position="1"/>
        <end position="25"/>
    </location>
</feature>
<reference evidence="3" key="1">
    <citation type="submission" date="2021-07" db="EMBL/GenBank/DDBJ databases">
        <title>Zhongshania sp. CAU 1632 isolated from seawater.</title>
        <authorList>
            <person name="Kim W."/>
        </authorList>
    </citation>
    <scope>NUCLEOTIDE SEQUENCE</scope>
    <source>
        <strain evidence="3">CAU 1632</strain>
    </source>
</reference>
<evidence type="ECO:0000256" key="1">
    <source>
        <dbReference type="SAM" id="SignalP"/>
    </source>
</evidence>
<protein>
    <submittedName>
        <fullName evidence="3">DUF4426 domain-containing protein</fullName>
    </submittedName>
</protein>
<name>A0ABS6VSF6_9GAMM</name>
<dbReference type="Proteomes" id="UP001166291">
    <property type="component" value="Unassembled WGS sequence"/>
</dbReference>
<keyword evidence="1" id="KW-0732">Signal</keyword>
<dbReference type="EMBL" id="JAHWDQ010000002">
    <property type="protein sequence ID" value="MBW2941263.1"/>
    <property type="molecule type" value="Genomic_DNA"/>
</dbReference>
<accession>A0ABS6VSF6</accession>